<dbReference type="AlphaFoldDB" id="I0KG67"/>
<dbReference type="eggNOG" id="ENOG5033WD5">
    <property type="taxonomic scope" value="Bacteria"/>
</dbReference>
<dbReference type="EMBL" id="HE796683">
    <property type="protein sequence ID" value="CCH03120.1"/>
    <property type="molecule type" value="Genomic_DNA"/>
</dbReference>
<keyword evidence="3" id="KW-1185">Reference proteome</keyword>
<accession>I0KG67</accession>
<evidence type="ECO:0000256" key="1">
    <source>
        <dbReference type="SAM" id="SignalP"/>
    </source>
</evidence>
<proteinExistence type="predicted"/>
<sequence>MKRIYQAGSILTTLLLAGLLACQPHDKGIVPNPENPATGTPTPVGKPIGTAFTVTISPAGGVVASPDGKLSLTVPAGAVSKATQLTIQPVENTAPNGVGLGYHISPDTLSFAQPLTVDYRYQDNELTGHSAEAIGLAFQNKDNGWQLAQPAIVDKTQRRIRTRLKKARWWSLVTQYQLTPDIDTAMVNEVRNLQLMRAINGEWPTYSTTSSKDDLLTPLVRSAVANQDVRGAYLNGQDWGHGEPADQSWGSLTIDYHDAKILYLAPGKKPKTNNPVKIGIAVSTGGANGLLVLFSDMYVKGDISLTLDGRDFGTNILAQGALANNILSLAIHGVDSTGKNGTMVVFVNDPRVGSFKCDLDKTSVSTTNEAAKKLEETGESVYSACSKDKAAECSVFLTKLGPSATTGYLRVEGRVAGTLVTRHEEDNTCGVIKHITTQVHADFSLLVKR</sequence>
<feature type="signal peptide" evidence="1">
    <location>
        <begin position="1"/>
        <end position="21"/>
    </location>
</feature>
<reference evidence="2 3" key="1">
    <citation type="journal article" date="2012" name="J. Bacteriol.">
        <title>Genome Sequence of Fibrella aestuarina BUZ 2T, a Filamentous Marine Bacterium.</title>
        <authorList>
            <person name="Filippini M."/>
            <person name="Qi W."/>
            <person name="Blom J."/>
            <person name="Goesmann A."/>
            <person name="Smits T.H."/>
            <person name="Bagheri H.C."/>
        </authorList>
    </citation>
    <scope>NUCLEOTIDE SEQUENCE [LARGE SCALE GENOMIC DNA]</scope>
    <source>
        <strain evidence="3">BUZ 2T</strain>
    </source>
</reference>
<dbReference type="STRING" id="1166018.FAES_5121"/>
<evidence type="ECO:0008006" key="4">
    <source>
        <dbReference type="Google" id="ProtNLM"/>
    </source>
</evidence>
<dbReference type="Proteomes" id="UP000011058">
    <property type="component" value="Chromosome"/>
</dbReference>
<dbReference type="HOGENOM" id="CLU_609356_0_0_10"/>
<evidence type="ECO:0000313" key="3">
    <source>
        <dbReference type="Proteomes" id="UP000011058"/>
    </source>
</evidence>
<dbReference type="KEGG" id="fae:FAES_5121"/>
<organism evidence="2 3">
    <name type="scientific">Fibrella aestuarina BUZ 2</name>
    <dbReference type="NCBI Taxonomy" id="1166018"/>
    <lineage>
        <taxon>Bacteria</taxon>
        <taxon>Pseudomonadati</taxon>
        <taxon>Bacteroidota</taxon>
        <taxon>Cytophagia</taxon>
        <taxon>Cytophagales</taxon>
        <taxon>Spirosomataceae</taxon>
        <taxon>Fibrella</taxon>
    </lineage>
</organism>
<dbReference type="PROSITE" id="PS51257">
    <property type="entry name" value="PROKAR_LIPOPROTEIN"/>
    <property type="match status" value="1"/>
</dbReference>
<dbReference type="OrthoDB" id="770607at2"/>
<feature type="chain" id="PRO_5003630600" description="ZU5 domain-containing protein" evidence="1">
    <location>
        <begin position="22"/>
        <end position="449"/>
    </location>
</feature>
<dbReference type="RefSeq" id="WP_015334219.1">
    <property type="nucleotide sequence ID" value="NC_020054.1"/>
</dbReference>
<name>I0KG67_9BACT</name>
<gene>
    <name evidence="2" type="ORF">FAES_5121</name>
</gene>
<keyword evidence="1" id="KW-0732">Signal</keyword>
<protein>
    <recommendedName>
        <fullName evidence="4">ZU5 domain-containing protein</fullName>
    </recommendedName>
</protein>
<evidence type="ECO:0000313" key="2">
    <source>
        <dbReference type="EMBL" id="CCH03120.1"/>
    </source>
</evidence>